<dbReference type="InterPro" id="IPR016187">
    <property type="entry name" value="CTDL_fold"/>
</dbReference>
<evidence type="ECO:0000256" key="9">
    <source>
        <dbReference type="ARBA" id="ARBA00041489"/>
    </source>
</evidence>
<dbReference type="InterPro" id="IPR001304">
    <property type="entry name" value="C-type_lectin-like"/>
</dbReference>
<dbReference type="GO" id="GO:0045954">
    <property type="term" value="P:positive regulation of natural killer cell mediated cytotoxicity"/>
    <property type="evidence" value="ECO:0000318"/>
    <property type="project" value="GO_Central"/>
</dbReference>
<keyword evidence="3" id="KW-0430">Lectin</keyword>
<evidence type="ECO:0000313" key="12">
    <source>
        <dbReference type="Ensembl" id="ENSOANP00000035239.1"/>
    </source>
</evidence>
<feature type="domain" description="C-type lectin" evidence="11">
    <location>
        <begin position="109"/>
        <end position="215"/>
    </location>
</feature>
<dbReference type="SMART" id="SM00034">
    <property type="entry name" value="CLECT"/>
    <property type="match status" value="1"/>
</dbReference>
<dbReference type="InterPro" id="IPR033992">
    <property type="entry name" value="NKR-like_CTLD"/>
</dbReference>
<name>A0A6I8N2E7_ORNAN</name>
<sequence>MTSPLSGRSGIGTDFPFSPWRFLAVTLGLLFMVLLVSIQLLQAKLGSQSKLWKVTALSLGIFCLVLLVTAGFLAAQVTQQQGVSTNPFPNTINETGCDWGPCPGDWIGFRDSCYLFSNDRKNWRDSKSACAARNSSLLWIDNQEEQVFLEFFSLYAWIGLSRNEPGNSWKWEDGTDFSNHQFTIIKIQTEGNCVFQSARYYYEGNCEDLEFFVCKWRTHS</sequence>
<keyword evidence="13" id="KW-1185">Reference proteome</keyword>
<evidence type="ECO:0000256" key="10">
    <source>
        <dbReference type="SAM" id="Phobius"/>
    </source>
</evidence>
<dbReference type="CDD" id="cd03593">
    <property type="entry name" value="CLECT_NK_receptors_like"/>
    <property type="match status" value="1"/>
</dbReference>
<dbReference type="InterPro" id="IPR050919">
    <property type="entry name" value="NKG2/CD94_NK_receptors"/>
</dbReference>
<keyword evidence="5 10" id="KW-1133">Transmembrane helix</keyword>
<dbReference type="Bgee" id="ENSOANG00000002373">
    <property type="expression patterns" value="Expressed in adult mammalian kidney and 1 other cell type or tissue"/>
</dbReference>
<reference evidence="12" key="2">
    <citation type="submission" date="2025-08" db="UniProtKB">
        <authorList>
            <consortium name="Ensembl"/>
        </authorList>
    </citation>
    <scope>IDENTIFICATION</scope>
    <source>
        <strain evidence="12">Glennie</strain>
    </source>
</reference>
<evidence type="ECO:0000313" key="13">
    <source>
        <dbReference type="Proteomes" id="UP000002279"/>
    </source>
</evidence>
<proteinExistence type="predicted"/>
<dbReference type="Pfam" id="PF00059">
    <property type="entry name" value="Lectin_C"/>
    <property type="match status" value="1"/>
</dbReference>
<dbReference type="Gene3D" id="3.10.100.10">
    <property type="entry name" value="Mannose-Binding Protein A, subunit A"/>
    <property type="match status" value="1"/>
</dbReference>
<evidence type="ECO:0000256" key="4">
    <source>
        <dbReference type="ARBA" id="ARBA00022968"/>
    </source>
</evidence>
<dbReference type="SUPFAM" id="SSF56436">
    <property type="entry name" value="C-type lectin-like"/>
    <property type="match status" value="1"/>
</dbReference>
<evidence type="ECO:0000256" key="8">
    <source>
        <dbReference type="ARBA" id="ARBA00041193"/>
    </source>
</evidence>
<evidence type="ECO:0000256" key="1">
    <source>
        <dbReference type="ARBA" id="ARBA00004606"/>
    </source>
</evidence>
<dbReference type="GeneTree" id="ENSGT00940000156296"/>
<dbReference type="InParanoid" id="A0A6I8N2E7"/>
<dbReference type="Proteomes" id="UP000002279">
    <property type="component" value="Chromosome 17"/>
</dbReference>
<keyword evidence="4" id="KW-0735">Signal-anchor</keyword>
<protein>
    <recommendedName>
        <fullName evidence="8">Natural killer cells antigen CD94</fullName>
    </recommendedName>
    <alternativeName>
        <fullName evidence="9">Killer cell lectin-like receptor subfamily D member 1</fullName>
    </alternativeName>
</protein>
<evidence type="ECO:0000259" key="11">
    <source>
        <dbReference type="PROSITE" id="PS50041"/>
    </source>
</evidence>
<keyword evidence="2 10" id="KW-0812">Transmembrane</keyword>
<keyword evidence="7" id="KW-0325">Glycoprotein</keyword>
<dbReference type="PANTHER" id="PTHR22800">
    <property type="entry name" value="C-TYPE LECTIN PROTEINS"/>
    <property type="match status" value="1"/>
</dbReference>
<dbReference type="PANTHER" id="PTHR22800:SF252">
    <property type="entry name" value="NATURAL KILLER CELLS ANTIGEN CD94"/>
    <property type="match status" value="1"/>
</dbReference>
<evidence type="ECO:0000256" key="7">
    <source>
        <dbReference type="ARBA" id="ARBA00023180"/>
    </source>
</evidence>
<reference evidence="12 13" key="1">
    <citation type="journal article" date="2008" name="Nature">
        <title>Genome analysis of the platypus reveals unique signatures of evolution.</title>
        <authorList>
            <person name="Warren W.C."/>
            <person name="Hillier L.W."/>
            <person name="Marshall Graves J.A."/>
            <person name="Birney E."/>
            <person name="Ponting C.P."/>
            <person name="Grutzner F."/>
            <person name="Belov K."/>
            <person name="Miller W."/>
            <person name="Clarke L."/>
            <person name="Chinwalla A.T."/>
            <person name="Yang S.P."/>
            <person name="Heger A."/>
            <person name="Locke D.P."/>
            <person name="Miethke P."/>
            <person name="Waters P.D."/>
            <person name="Veyrunes F."/>
            <person name="Fulton L."/>
            <person name="Fulton B."/>
            <person name="Graves T."/>
            <person name="Wallis J."/>
            <person name="Puente X.S."/>
            <person name="Lopez-Otin C."/>
            <person name="Ordonez G.R."/>
            <person name="Eichler E.E."/>
            <person name="Chen L."/>
            <person name="Cheng Z."/>
            <person name="Deakin J.E."/>
            <person name="Alsop A."/>
            <person name="Thompson K."/>
            <person name="Kirby P."/>
            <person name="Papenfuss A.T."/>
            <person name="Wakefield M.J."/>
            <person name="Olender T."/>
            <person name="Lancet D."/>
            <person name="Huttley G.A."/>
            <person name="Smit A.F."/>
            <person name="Pask A."/>
            <person name="Temple-Smith P."/>
            <person name="Batzer M.A."/>
            <person name="Walker J.A."/>
            <person name="Konkel M.K."/>
            <person name="Harris R.S."/>
            <person name="Whittington C.M."/>
            <person name="Wong E.S."/>
            <person name="Gemmell N.J."/>
            <person name="Buschiazzo E."/>
            <person name="Vargas Jentzsch I.M."/>
            <person name="Merkel A."/>
            <person name="Schmitz J."/>
            <person name="Zemann A."/>
            <person name="Churakov G."/>
            <person name="Kriegs J.O."/>
            <person name="Brosius J."/>
            <person name="Murchison E.P."/>
            <person name="Sachidanandam R."/>
            <person name="Smith C."/>
            <person name="Hannon G.J."/>
            <person name="Tsend-Ayush E."/>
            <person name="McMillan D."/>
            <person name="Attenborough R."/>
            <person name="Rens W."/>
            <person name="Ferguson-Smith M."/>
            <person name="Lefevre C.M."/>
            <person name="Sharp J.A."/>
            <person name="Nicholas K.R."/>
            <person name="Ray D.A."/>
            <person name="Kube M."/>
            <person name="Reinhardt R."/>
            <person name="Pringle T.H."/>
            <person name="Taylor J."/>
            <person name="Jones R.C."/>
            <person name="Nixon B."/>
            <person name="Dacheux J.L."/>
            <person name="Niwa H."/>
            <person name="Sekita Y."/>
            <person name="Huang X."/>
            <person name="Stark A."/>
            <person name="Kheradpour P."/>
            <person name="Kellis M."/>
            <person name="Flicek P."/>
            <person name="Chen Y."/>
            <person name="Webber C."/>
            <person name="Hardison R."/>
            <person name="Nelson J."/>
            <person name="Hallsworth-Pepin K."/>
            <person name="Delehaunty K."/>
            <person name="Markovic C."/>
            <person name="Minx P."/>
            <person name="Feng Y."/>
            <person name="Kremitzki C."/>
            <person name="Mitreva M."/>
            <person name="Glasscock J."/>
            <person name="Wylie T."/>
            <person name="Wohldmann P."/>
            <person name="Thiru P."/>
            <person name="Nhan M.N."/>
            <person name="Pohl C.S."/>
            <person name="Smith S.M."/>
            <person name="Hou S."/>
            <person name="Nefedov M."/>
            <person name="de Jong P.J."/>
            <person name="Renfree M.B."/>
            <person name="Mardis E.R."/>
            <person name="Wilson R.K."/>
        </authorList>
    </citation>
    <scope>NUCLEOTIDE SEQUENCE [LARGE SCALE GENOMIC DNA]</scope>
    <source>
        <strain evidence="12 13">Glennie</strain>
    </source>
</reference>
<dbReference type="PROSITE" id="PS50041">
    <property type="entry name" value="C_TYPE_LECTIN_2"/>
    <property type="match status" value="1"/>
</dbReference>
<reference evidence="12" key="3">
    <citation type="submission" date="2025-09" db="UniProtKB">
        <authorList>
            <consortium name="Ensembl"/>
        </authorList>
    </citation>
    <scope>IDENTIFICATION</scope>
    <source>
        <strain evidence="12">Glennie</strain>
    </source>
</reference>
<feature type="transmembrane region" description="Helical" evidence="10">
    <location>
        <begin position="20"/>
        <end position="42"/>
    </location>
</feature>
<organism evidence="12 13">
    <name type="scientific">Ornithorhynchus anatinus</name>
    <name type="common">Duckbill platypus</name>
    <dbReference type="NCBI Taxonomy" id="9258"/>
    <lineage>
        <taxon>Eukaryota</taxon>
        <taxon>Metazoa</taxon>
        <taxon>Chordata</taxon>
        <taxon>Craniata</taxon>
        <taxon>Vertebrata</taxon>
        <taxon>Euteleostomi</taxon>
        <taxon>Mammalia</taxon>
        <taxon>Monotremata</taxon>
        <taxon>Ornithorhynchidae</taxon>
        <taxon>Ornithorhynchus</taxon>
    </lineage>
</organism>
<dbReference type="AlphaFoldDB" id="A0A6I8N2E7"/>
<dbReference type="GO" id="GO:0030246">
    <property type="term" value="F:carbohydrate binding"/>
    <property type="evidence" value="ECO:0007669"/>
    <property type="project" value="UniProtKB-KW"/>
</dbReference>
<evidence type="ECO:0000256" key="2">
    <source>
        <dbReference type="ARBA" id="ARBA00022692"/>
    </source>
</evidence>
<feature type="transmembrane region" description="Helical" evidence="10">
    <location>
        <begin position="54"/>
        <end position="75"/>
    </location>
</feature>
<dbReference type="GO" id="GO:0016020">
    <property type="term" value="C:membrane"/>
    <property type="evidence" value="ECO:0007669"/>
    <property type="project" value="UniProtKB-SubCell"/>
</dbReference>
<comment type="subcellular location">
    <subcellularLocation>
        <location evidence="1">Membrane</location>
        <topology evidence="1">Single-pass type II membrane protein</topology>
    </subcellularLocation>
</comment>
<dbReference type="InterPro" id="IPR016186">
    <property type="entry name" value="C-type_lectin-like/link_sf"/>
</dbReference>
<evidence type="ECO:0000256" key="3">
    <source>
        <dbReference type="ARBA" id="ARBA00022734"/>
    </source>
</evidence>
<dbReference type="Ensembl" id="ENSOANT00000049163.1">
    <property type="protein sequence ID" value="ENSOANP00000035239.1"/>
    <property type="gene ID" value="ENSOANG00000002373.3"/>
</dbReference>
<dbReference type="GO" id="GO:0002223">
    <property type="term" value="P:stimulatory C-type lectin receptor signaling pathway"/>
    <property type="evidence" value="ECO:0000318"/>
    <property type="project" value="GO_Central"/>
</dbReference>
<keyword evidence="6 10" id="KW-0472">Membrane</keyword>
<evidence type="ECO:0000256" key="6">
    <source>
        <dbReference type="ARBA" id="ARBA00023136"/>
    </source>
</evidence>
<accession>A0A6I8N2E7</accession>
<evidence type="ECO:0000256" key="5">
    <source>
        <dbReference type="ARBA" id="ARBA00022989"/>
    </source>
</evidence>